<dbReference type="SUPFAM" id="SSF55545">
    <property type="entry name" value="beta-N-acetylhexosaminidase-like domain"/>
    <property type="match status" value="1"/>
</dbReference>
<dbReference type="GO" id="GO:0016020">
    <property type="term" value="C:membrane"/>
    <property type="evidence" value="ECO:0007669"/>
    <property type="project" value="TreeGrafter"/>
</dbReference>
<name>A0A327WQP6_LARAB</name>
<dbReference type="AlphaFoldDB" id="A0A327WQP6"/>
<dbReference type="InterPro" id="IPR025705">
    <property type="entry name" value="Beta_hexosaminidase_sua/sub"/>
</dbReference>
<keyword evidence="4 9" id="KW-0378">Hydrolase</keyword>
<dbReference type="PANTHER" id="PTHR22600">
    <property type="entry name" value="BETA-HEXOSAMINIDASE"/>
    <property type="match status" value="1"/>
</dbReference>
<dbReference type="Pfam" id="PF00728">
    <property type="entry name" value="Glyco_hydro_20"/>
    <property type="match status" value="1"/>
</dbReference>
<keyword evidence="10" id="KW-1185">Reference proteome</keyword>
<accession>A0A327WQP6</accession>
<sequence length="807" mass="91000">MTNPKTSTLNPTTIFQKVLTISPYYLIRGLRSNGLILQRIILTGRILFLVYCCFLMPSRSNAQVTALQQSPAKKREVSSGLLPLPQQLKLAEKMFTIGKNWQIVSAPSAVPGPVMSSLQQGLKEAGLPLNVAQNKGKAGKSPAIRLVIQEGSVDIGATVDTNRTALARQAYRLSLKPELITITANAPQGLYYGIQTFLQLLRAQAPKLQLPEGEMTDWPNVEVRMIYWDDAHHLEKLSALKRIIRQASTYKINAFAIKLEGHFNYKSAPAIVEPYALSPQEYQELTDYAKAYYIDMVPFLDAPAHVSFILKHPEYRHLRLVDDINYQFSVTNPGTFDLLDAMFSELIQASKGSKYILLSTDEAYYTGKAPSEKKMADSLGGNGRLLAWFIKKMADRLHEQGRTVLFWGEFPLTKEDIPSLPSHLVNGVYNNMAPDFKKHGIRQFVYTATQGAEPIFPNYYPLHTKTAIMADGSDRSSGRVADMMKDIRTAFSENLASFMGVVIAGWADAGLHPETFWLGYATGTAAGWNNKNLTPADASARFMTSFYGPAQKDMDTVYRILSVQAEFHTESWDWIASPWRSPIKGNSDSLYLQPKPERDQTLPLLPVPDSGTLAITSTSYPVNAKRFATAQSLLPRHERALQLLRDNKSRAGTQLYNLEVLESVAAICGQNLRMLLTLNQVTDRLKEASSAAAANPALAIRQLDAAMEMVSKLKNQRDSTLELVTKIWYKEWHPLVEKANGRTYLHQVDDIKDHQPVRTIDLSYLIYRELHYPLEQWWNEVQKVRNAYAQRHQLPLTNKRLDWQRYE</sequence>
<evidence type="ECO:0000313" key="10">
    <source>
        <dbReference type="Proteomes" id="UP000248790"/>
    </source>
</evidence>
<evidence type="ECO:0000256" key="2">
    <source>
        <dbReference type="ARBA" id="ARBA00006285"/>
    </source>
</evidence>
<dbReference type="Gene3D" id="3.30.379.10">
    <property type="entry name" value="Chitobiase/beta-hexosaminidase domain 2-like"/>
    <property type="match status" value="1"/>
</dbReference>
<dbReference type="EC" id="3.2.1.52" evidence="3"/>
<dbReference type="GO" id="GO:0005975">
    <property type="term" value="P:carbohydrate metabolic process"/>
    <property type="evidence" value="ECO:0007669"/>
    <property type="project" value="InterPro"/>
</dbReference>
<feature type="active site" description="Proton donor" evidence="6">
    <location>
        <position position="362"/>
    </location>
</feature>
<dbReference type="SUPFAM" id="SSF51445">
    <property type="entry name" value="(Trans)glycosidases"/>
    <property type="match status" value="1"/>
</dbReference>
<feature type="domain" description="Beta-hexosaminidase bacterial type N-terminal" evidence="8">
    <location>
        <begin position="80"/>
        <end position="218"/>
    </location>
</feature>
<evidence type="ECO:0000313" key="9">
    <source>
        <dbReference type="EMBL" id="RAJ90686.1"/>
    </source>
</evidence>
<evidence type="ECO:0000256" key="5">
    <source>
        <dbReference type="ARBA" id="ARBA00023295"/>
    </source>
</evidence>
<keyword evidence="5" id="KW-0326">Glycosidase</keyword>
<evidence type="ECO:0000259" key="7">
    <source>
        <dbReference type="Pfam" id="PF00728"/>
    </source>
</evidence>
<feature type="domain" description="Glycoside hydrolase family 20 catalytic" evidence="7">
    <location>
        <begin position="229"/>
        <end position="414"/>
    </location>
</feature>
<organism evidence="9 10">
    <name type="scientific">Larkinella arboricola</name>
    <dbReference type="NCBI Taxonomy" id="643671"/>
    <lineage>
        <taxon>Bacteria</taxon>
        <taxon>Pseudomonadati</taxon>
        <taxon>Bacteroidota</taxon>
        <taxon>Cytophagia</taxon>
        <taxon>Cytophagales</taxon>
        <taxon>Spirosomataceae</taxon>
        <taxon>Larkinella</taxon>
    </lineage>
</organism>
<dbReference type="PRINTS" id="PR00738">
    <property type="entry name" value="GLHYDRLASE20"/>
</dbReference>
<dbReference type="GO" id="GO:0030203">
    <property type="term" value="P:glycosaminoglycan metabolic process"/>
    <property type="evidence" value="ECO:0007669"/>
    <property type="project" value="TreeGrafter"/>
</dbReference>
<comment type="similarity">
    <text evidence="2">Belongs to the glycosyl hydrolase 20 family.</text>
</comment>
<protein>
    <recommendedName>
        <fullName evidence="3">beta-N-acetylhexosaminidase</fullName>
        <ecNumber evidence="3">3.2.1.52</ecNumber>
    </recommendedName>
</protein>
<evidence type="ECO:0000256" key="4">
    <source>
        <dbReference type="ARBA" id="ARBA00022801"/>
    </source>
</evidence>
<proteinExistence type="inferred from homology"/>
<dbReference type="InterPro" id="IPR015883">
    <property type="entry name" value="Glyco_hydro_20_cat"/>
</dbReference>
<dbReference type="Gene3D" id="3.20.20.80">
    <property type="entry name" value="Glycosidases"/>
    <property type="match status" value="1"/>
</dbReference>
<comment type="caution">
    <text evidence="9">The sequence shown here is derived from an EMBL/GenBank/DDBJ whole genome shotgun (WGS) entry which is preliminary data.</text>
</comment>
<dbReference type="PANTHER" id="PTHR22600:SF57">
    <property type="entry name" value="BETA-N-ACETYLHEXOSAMINIDASE"/>
    <property type="match status" value="1"/>
</dbReference>
<dbReference type="Pfam" id="PF02838">
    <property type="entry name" value="Glyco_hydro_20b"/>
    <property type="match status" value="1"/>
</dbReference>
<dbReference type="EMBL" id="QLMC01000013">
    <property type="protein sequence ID" value="RAJ90686.1"/>
    <property type="molecule type" value="Genomic_DNA"/>
</dbReference>
<dbReference type="GO" id="GO:0004563">
    <property type="term" value="F:beta-N-acetylhexosaminidase activity"/>
    <property type="evidence" value="ECO:0007669"/>
    <property type="project" value="UniProtKB-EC"/>
</dbReference>
<gene>
    <name evidence="9" type="ORF">LX87_05484</name>
</gene>
<dbReference type="Proteomes" id="UP000248790">
    <property type="component" value="Unassembled WGS sequence"/>
</dbReference>
<evidence type="ECO:0000256" key="3">
    <source>
        <dbReference type="ARBA" id="ARBA00012663"/>
    </source>
</evidence>
<evidence type="ECO:0000256" key="6">
    <source>
        <dbReference type="PIRSR" id="PIRSR625705-1"/>
    </source>
</evidence>
<dbReference type="InterPro" id="IPR015882">
    <property type="entry name" value="HEX_bac_N"/>
</dbReference>
<evidence type="ECO:0000256" key="1">
    <source>
        <dbReference type="ARBA" id="ARBA00001231"/>
    </source>
</evidence>
<dbReference type="InterPro" id="IPR029018">
    <property type="entry name" value="Hex-like_dom2"/>
</dbReference>
<evidence type="ECO:0000259" key="8">
    <source>
        <dbReference type="Pfam" id="PF02838"/>
    </source>
</evidence>
<reference evidence="9 10" key="1">
    <citation type="submission" date="2018-06" db="EMBL/GenBank/DDBJ databases">
        <title>Genomic Encyclopedia of Archaeal and Bacterial Type Strains, Phase II (KMG-II): from individual species to whole genera.</title>
        <authorList>
            <person name="Goeker M."/>
        </authorList>
    </citation>
    <scope>NUCLEOTIDE SEQUENCE [LARGE SCALE GENOMIC DNA]</scope>
    <source>
        <strain evidence="9 10">DSM 21851</strain>
    </source>
</reference>
<dbReference type="InterPro" id="IPR017853">
    <property type="entry name" value="GH"/>
</dbReference>
<comment type="catalytic activity">
    <reaction evidence="1">
        <text>Hydrolysis of terminal non-reducing N-acetyl-D-hexosamine residues in N-acetyl-beta-D-hexosaminides.</text>
        <dbReference type="EC" id="3.2.1.52"/>
    </reaction>
</comment>